<evidence type="ECO:0000313" key="3">
    <source>
        <dbReference type="Proteomes" id="UP000257109"/>
    </source>
</evidence>
<comment type="caution">
    <text evidence="2">The sequence shown here is derived from an EMBL/GenBank/DDBJ whole genome shotgun (WGS) entry which is preliminary data.</text>
</comment>
<evidence type="ECO:0000313" key="2">
    <source>
        <dbReference type="EMBL" id="RDX91555.1"/>
    </source>
</evidence>
<feature type="compositionally biased region" description="Gly residues" evidence="1">
    <location>
        <begin position="68"/>
        <end position="78"/>
    </location>
</feature>
<dbReference type="Proteomes" id="UP000257109">
    <property type="component" value="Unassembled WGS sequence"/>
</dbReference>
<dbReference type="EMBL" id="QJKJ01005087">
    <property type="protein sequence ID" value="RDX91555.1"/>
    <property type="molecule type" value="Genomic_DNA"/>
</dbReference>
<gene>
    <name evidence="2" type="ORF">CR513_26450</name>
</gene>
<reference evidence="2" key="1">
    <citation type="submission" date="2018-05" db="EMBL/GenBank/DDBJ databases">
        <title>Draft genome of Mucuna pruriens seed.</title>
        <authorList>
            <person name="Nnadi N.E."/>
            <person name="Vos R."/>
            <person name="Hasami M.H."/>
            <person name="Devisetty U.K."/>
            <person name="Aguiy J.C."/>
        </authorList>
    </citation>
    <scope>NUCLEOTIDE SEQUENCE [LARGE SCALE GENOMIC DNA]</scope>
    <source>
        <strain evidence="2">JCA_2017</strain>
    </source>
</reference>
<feature type="non-terminal residue" evidence="2">
    <location>
        <position position="1"/>
    </location>
</feature>
<accession>A0A371GLX4</accession>
<organism evidence="2 3">
    <name type="scientific">Mucuna pruriens</name>
    <name type="common">Velvet bean</name>
    <name type="synonym">Dolichos pruriens</name>
    <dbReference type="NCBI Taxonomy" id="157652"/>
    <lineage>
        <taxon>Eukaryota</taxon>
        <taxon>Viridiplantae</taxon>
        <taxon>Streptophyta</taxon>
        <taxon>Embryophyta</taxon>
        <taxon>Tracheophyta</taxon>
        <taxon>Spermatophyta</taxon>
        <taxon>Magnoliopsida</taxon>
        <taxon>eudicotyledons</taxon>
        <taxon>Gunneridae</taxon>
        <taxon>Pentapetalae</taxon>
        <taxon>rosids</taxon>
        <taxon>fabids</taxon>
        <taxon>Fabales</taxon>
        <taxon>Fabaceae</taxon>
        <taxon>Papilionoideae</taxon>
        <taxon>50 kb inversion clade</taxon>
        <taxon>NPAAA clade</taxon>
        <taxon>indigoferoid/millettioid clade</taxon>
        <taxon>Phaseoleae</taxon>
        <taxon>Mucuna</taxon>
    </lineage>
</organism>
<protein>
    <submittedName>
        <fullName evidence="2">Uncharacterized protein</fullName>
    </submittedName>
</protein>
<name>A0A371GLX4_MUCPR</name>
<dbReference type="AlphaFoldDB" id="A0A371GLX4"/>
<sequence length="78" mass="8697">MSSMTFSLVIQQERQLTAPTSLANNMEQQYFIMQVQPFTQKFQITAIQNSSKGFSNNNQNSYAKGRGKGSYMGGHGPN</sequence>
<feature type="region of interest" description="Disordered" evidence="1">
    <location>
        <begin position="49"/>
        <end position="78"/>
    </location>
</feature>
<keyword evidence="3" id="KW-1185">Reference proteome</keyword>
<evidence type="ECO:0000256" key="1">
    <source>
        <dbReference type="SAM" id="MobiDB-lite"/>
    </source>
</evidence>
<proteinExistence type="predicted"/>
<feature type="compositionally biased region" description="Polar residues" evidence="1">
    <location>
        <begin position="49"/>
        <end position="62"/>
    </location>
</feature>